<sequence>MSIVNRSPSTDTPVGLITGWRKKPLIDCARWTRAQPTNRIDALSTIWNDAELRGATVEQIERRMAEVLVVFRSHGNDSVETSSSRTVTKISGSRVSTIQRPARTHLLAYLIWLSAMATAAISRTPLNNLRDEHRQLIGVTAYPELFGECVPQLKSSSSIPIELRIRLCQLCSVLMHRIATGCILLLPK</sequence>
<dbReference type="Proteomes" id="UP000230066">
    <property type="component" value="Unassembled WGS sequence"/>
</dbReference>
<gene>
    <name evidence="1" type="ORF">D915_002978</name>
</gene>
<accession>A0A4E0S183</accession>
<dbReference type="EMBL" id="JXXN02000820">
    <property type="protein sequence ID" value="THD26212.1"/>
    <property type="molecule type" value="Genomic_DNA"/>
</dbReference>
<reference evidence="1" key="1">
    <citation type="submission" date="2019-03" db="EMBL/GenBank/DDBJ databases">
        <title>Improved annotation for the trematode Fasciola hepatica.</title>
        <authorList>
            <person name="Choi Y.-J."/>
            <person name="Martin J."/>
            <person name="Mitreva M."/>
        </authorList>
    </citation>
    <scope>NUCLEOTIDE SEQUENCE [LARGE SCALE GENOMIC DNA]</scope>
</reference>
<comment type="caution">
    <text evidence="1">The sequence shown here is derived from an EMBL/GenBank/DDBJ whole genome shotgun (WGS) entry which is preliminary data.</text>
</comment>
<dbReference type="AlphaFoldDB" id="A0A4E0S183"/>
<name>A0A4E0S183_FASHE</name>
<keyword evidence="2" id="KW-1185">Reference proteome</keyword>
<evidence type="ECO:0000313" key="1">
    <source>
        <dbReference type="EMBL" id="THD26212.1"/>
    </source>
</evidence>
<organism evidence="1 2">
    <name type="scientific">Fasciola hepatica</name>
    <name type="common">Liver fluke</name>
    <dbReference type="NCBI Taxonomy" id="6192"/>
    <lineage>
        <taxon>Eukaryota</taxon>
        <taxon>Metazoa</taxon>
        <taxon>Spiralia</taxon>
        <taxon>Lophotrochozoa</taxon>
        <taxon>Platyhelminthes</taxon>
        <taxon>Trematoda</taxon>
        <taxon>Digenea</taxon>
        <taxon>Plagiorchiida</taxon>
        <taxon>Echinostomata</taxon>
        <taxon>Echinostomatoidea</taxon>
        <taxon>Fasciolidae</taxon>
        <taxon>Fasciola</taxon>
    </lineage>
</organism>
<proteinExistence type="predicted"/>
<evidence type="ECO:0000313" key="2">
    <source>
        <dbReference type="Proteomes" id="UP000230066"/>
    </source>
</evidence>
<protein>
    <submittedName>
        <fullName evidence="1">Uncharacterized protein</fullName>
    </submittedName>
</protein>